<evidence type="ECO:0000256" key="10">
    <source>
        <dbReference type="SAM" id="Phobius"/>
    </source>
</evidence>
<dbReference type="PANTHER" id="PTHR22855:SF13">
    <property type="entry name" value="METHYLCROTONOYL-COA CARBOXYLASE BETA CHAIN, MITOCHONDRIAL"/>
    <property type="match status" value="1"/>
</dbReference>
<keyword evidence="14" id="KW-1185">Reference proteome</keyword>
<dbReference type="Proteomes" id="UP000799771">
    <property type="component" value="Unassembled WGS sequence"/>
</dbReference>
<evidence type="ECO:0000256" key="1">
    <source>
        <dbReference type="ARBA" id="ARBA00001452"/>
    </source>
</evidence>
<feature type="transmembrane region" description="Helical" evidence="10">
    <location>
        <begin position="1003"/>
        <end position="1024"/>
    </location>
</feature>
<comment type="pathway">
    <text evidence="5">Amino-acid degradation; L-leucine degradation; (S)-3-hydroxy-3-methylglutaryl-CoA from 3-isovaleryl-CoA: step 2/3.</text>
</comment>
<evidence type="ECO:0000256" key="5">
    <source>
        <dbReference type="ARBA" id="ARBA00025711"/>
    </source>
</evidence>
<dbReference type="Gene3D" id="1.50.10.20">
    <property type="match status" value="1"/>
</dbReference>
<dbReference type="GeneID" id="54409790"/>
<dbReference type="InterPro" id="IPR011763">
    <property type="entry name" value="COA_CT_C"/>
</dbReference>
<evidence type="ECO:0000256" key="8">
    <source>
        <dbReference type="ARBA" id="ARBA00031404"/>
    </source>
</evidence>
<dbReference type="RefSeq" id="XP_033529090.1">
    <property type="nucleotide sequence ID" value="XM_033669358.1"/>
</dbReference>
<dbReference type="GO" id="GO:0004485">
    <property type="term" value="F:methylcrotonoyl-CoA carboxylase activity"/>
    <property type="evidence" value="ECO:0007669"/>
    <property type="project" value="UniProtKB-EC"/>
</dbReference>
<organism evidence="13 14">
    <name type="scientific">Dothidotthia symphoricarpi CBS 119687</name>
    <dbReference type="NCBI Taxonomy" id="1392245"/>
    <lineage>
        <taxon>Eukaryota</taxon>
        <taxon>Fungi</taxon>
        <taxon>Dikarya</taxon>
        <taxon>Ascomycota</taxon>
        <taxon>Pezizomycotina</taxon>
        <taxon>Dothideomycetes</taxon>
        <taxon>Pleosporomycetidae</taxon>
        <taxon>Pleosporales</taxon>
        <taxon>Dothidotthiaceae</taxon>
        <taxon>Dothidotthia</taxon>
    </lineage>
</organism>
<dbReference type="InterPro" id="IPR011762">
    <property type="entry name" value="COA_CT_N"/>
</dbReference>
<comment type="catalytic activity">
    <reaction evidence="1">
        <text>Random hydrolysis of (1-&gt;6)-alpha-D-mannosidic linkages in unbranched (1-&gt;6)-mannans.</text>
        <dbReference type="EC" id="3.2.1.101"/>
    </reaction>
</comment>
<dbReference type="FunFam" id="3.90.226.10:FF:000004">
    <property type="entry name" value="Methylcrotonoyl-CoA carboxylase beta chain"/>
    <property type="match status" value="1"/>
</dbReference>
<dbReference type="Pfam" id="PF01039">
    <property type="entry name" value="Carboxyl_trans"/>
    <property type="match status" value="1"/>
</dbReference>
<evidence type="ECO:0000259" key="11">
    <source>
        <dbReference type="PROSITE" id="PS50980"/>
    </source>
</evidence>
<name>A0A6A6AU19_9PLEO</name>
<dbReference type="PROSITE" id="PS50989">
    <property type="entry name" value="COA_CT_CTER"/>
    <property type="match status" value="1"/>
</dbReference>
<protein>
    <recommendedName>
        <fullName evidence="8">3-methylcrotonyl-CoA carboxylase 2</fullName>
        <ecNumber evidence="4">3.2.1.101</ecNumber>
        <ecNumber evidence="6">6.4.1.4</ecNumber>
    </recommendedName>
    <alternativeName>
        <fullName evidence="7">3-methylcrotonyl-CoA:carbon dioxide ligase subunit beta</fullName>
    </alternativeName>
</protein>
<evidence type="ECO:0000256" key="4">
    <source>
        <dbReference type="ARBA" id="ARBA00012350"/>
    </source>
</evidence>
<keyword evidence="10" id="KW-1133">Transmembrane helix</keyword>
<evidence type="ECO:0000313" key="13">
    <source>
        <dbReference type="EMBL" id="KAF2134703.1"/>
    </source>
</evidence>
<dbReference type="GO" id="GO:0008496">
    <property type="term" value="F:mannan endo-1,6-alpha-mannosidase activity"/>
    <property type="evidence" value="ECO:0007669"/>
    <property type="project" value="UniProtKB-EC"/>
</dbReference>
<dbReference type="GO" id="GO:0005739">
    <property type="term" value="C:mitochondrion"/>
    <property type="evidence" value="ECO:0007669"/>
    <property type="project" value="TreeGrafter"/>
</dbReference>
<evidence type="ECO:0000256" key="2">
    <source>
        <dbReference type="ARBA" id="ARBA00006102"/>
    </source>
</evidence>
<comment type="catalytic activity">
    <reaction evidence="9">
        <text>3-methylbut-2-enoyl-CoA + hydrogencarbonate + ATP = 3-methyl-(2E)-glutaconyl-CoA + ADP + phosphate + H(+)</text>
        <dbReference type="Rhea" id="RHEA:13589"/>
        <dbReference type="ChEBI" id="CHEBI:15378"/>
        <dbReference type="ChEBI" id="CHEBI:17544"/>
        <dbReference type="ChEBI" id="CHEBI:30616"/>
        <dbReference type="ChEBI" id="CHEBI:43474"/>
        <dbReference type="ChEBI" id="CHEBI:57344"/>
        <dbReference type="ChEBI" id="CHEBI:57346"/>
        <dbReference type="ChEBI" id="CHEBI:456216"/>
        <dbReference type="EC" id="6.4.1.4"/>
    </reaction>
</comment>
<evidence type="ECO:0000313" key="14">
    <source>
        <dbReference type="Proteomes" id="UP000799771"/>
    </source>
</evidence>
<comment type="similarity">
    <text evidence="3">Belongs to the glycosyl hydrolase 76 family.</text>
</comment>
<dbReference type="GO" id="GO:0005975">
    <property type="term" value="P:carbohydrate metabolic process"/>
    <property type="evidence" value="ECO:0007669"/>
    <property type="project" value="InterPro"/>
</dbReference>
<gene>
    <name evidence="13" type="ORF">P153DRAFT_372021</name>
</gene>
<comment type="similarity">
    <text evidence="2">Belongs to the AccD/PCCB family.</text>
</comment>
<dbReference type="UniPathway" id="UPA00363">
    <property type="reaction ID" value="UER00861"/>
</dbReference>
<keyword evidence="10" id="KW-0472">Membrane</keyword>
<dbReference type="AlphaFoldDB" id="A0A6A6AU19"/>
<accession>A0A6A6AU19</accession>
<dbReference type="SUPFAM" id="SSF52096">
    <property type="entry name" value="ClpP/crotonase"/>
    <property type="match status" value="2"/>
</dbReference>
<dbReference type="SUPFAM" id="SSF48208">
    <property type="entry name" value="Six-hairpin glycosidases"/>
    <property type="match status" value="1"/>
</dbReference>
<keyword evidence="10" id="KW-0812">Transmembrane</keyword>
<evidence type="ECO:0000256" key="7">
    <source>
        <dbReference type="ARBA" id="ARBA00031237"/>
    </source>
</evidence>
<feature type="domain" description="CoA carboxyltransferase C-terminal" evidence="12">
    <location>
        <begin position="351"/>
        <end position="600"/>
    </location>
</feature>
<dbReference type="InterPro" id="IPR034733">
    <property type="entry name" value="AcCoA_carboxyl_beta"/>
</dbReference>
<evidence type="ECO:0000256" key="3">
    <source>
        <dbReference type="ARBA" id="ARBA00009699"/>
    </source>
</evidence>
<dbReference type="GO" id="GO:1905202">
    <property type="term" value="C:methylcrotonoyl-CoA carboxylase complex"/>
    <property type="evidence" value="ECO:0007669"/>
    <property type="project" value="TreeGrafter"/>
</dbReference>
<dbReference type="GO" id="GO:0006552">
    <property type="term" value="P:L-leucine catabolic process"/>
    <property type="evidence" value="ECO:0007669"/>
    <property type="project" value="UniProtKB-UniPathway"/>
</dbReference>
<dbReference type="EMBL" id="ML977497">
    <property type="protein sequence ID" value="KAF2134703.1"/>
    <property type="molecule type" value="Genomic_DNA"/>
</dbReference>
<dbReference type="EC" id="6.4.1.4" evidence="6"/>
<keyword evidence="13" id="KW-0378">Hydrolase</keyword>
<dbReference type="InterPro" id="IPR029045">
    <property type="entry name" value="ClpP/crotonase-like_dom_sf"/>
</dbReference>
<dbReference type="PROSITE" id="PS50980">
    <property type="entry name" value="COA_CT_NTER"/>
    <property type="match status" value="1"/>
</dbReference>
<dbReference type="InterPro" id="IPR045190">
    <property type="entry name" value="MCCB/AccD1-like"/>
</dbReference>
<sequence length="1025" mass="111266">MASKAPSREALALLKQTIRPSIAARSQAHSRLASTPRSSIRAETHCYPTRQSSRTAATFTHSHHAEAVSILPTTVDTNSADFKENKRQMDEATENLVNLHAKIAQGGPQKARDKHVQRGKMLVRDRITALVDPGTPFLELSQMAGYKMYDVDDVPAGGIVTGIGTINGIQCIVVANDATVKGGTYYPITVKKHLRAQQIAQENRLPCIYLVDSGGANLPNQADVFPDANHFGRIFYNQARMSAMGIPQISVVMGPCTAGGAYVPSMSDENIIVENQGHIFLAGPPLVKAATGEVVSAEDLGGGKLHSEVSGVTDHLAVDDAHALVLARRTVANLNWDRNQPAAAPPAYKEPLYDPKELSGIAGTNLRRQIPIHEIIARIVDGSSFTEFKPLYGNTLVTGFAKIYGQPVGIVANNGILFSESSLKGAHFIQLCGKRHIPLIFLQNISGFMVGQDAEKGGIAKNGAKLVTAVSCVDVPKFTVVIGTSAGAGTYGMCGRAYGPRLMFTWPNAKTSVMGAEQLASVMEAVGKQVDPELKSRIEHESEVVFGSARLWDDGVIPPEHTRRVLGLGLQMACGGQNKGVEKESTWDSIRDVASKVAKELVAQYASIDDAGVHVRGGYPGILYPPYYWWQAGAMFGTLLDYWHYTGDDQYNGLIRDGLIHQFGEHNDLMPANQSKNEGNDDQVFWAFSMIQAAEYKFPDPPSDKPGWLAMTQSVFNQFVTRYSKEVEDDVCGGGMRWQIFQWLNGWKYKNTASNGGLFHLGARLAMYTRNDTYAQWAEKAFDWMSASPLLPGDGQVYDGTSIKTDPPCKDADTTQWTYNYGIMIAGAAYMYNYTNGADKWRNALDGFINKTDRFYPDAYNKVMTEPCEARAICNADQESFKAYLARWLAVAIQMAPYTRAQILPVLQHSAVAAAQTCAGPSNYGAGNYACGMRWSFTGWDGFQGVGPQMSALNIISALLVDEAETPYTSVSGGTSQGDPSLGSGTTEALPTQFEAVTTADKAGAWILTIVCIAMVVGGGWWLIV</sequence>
<dbReference type="Pfam" id="PF03663">
    <property type="entry name" value="Glyco_hydro_76"/>
    <property type="match status" value="1"/>
</dbReference>
<dbReference type="EC" id="3.2.1.101" evidence="4"/>
<dbReference type="FunFam" id="1.50.10.20:FF:000033">
    <property type="entry name" value="Mannan endo-1,6-alpha-mannosidase"/>
    <property type="match status" value="1"/>
</dbReference>
<dbReference type="InterPro" id="IPR008928">
    <property type="entry name" value="6-hairpin_glycosidase_sf"/>
</dbReference>
<proteinExistence type="inferred from homology"/>
<dbReference type="PANTHER" id="PTHR22855">
    <property type="entry name" value="ACETYL, PROPIONYL, PYRUVATE, AND GLUTACONYL CARBOXYLASE-RELATED"/>
    <property type="match status" value="1"/>
</dbReference>
<dbReference type="Gene3D" id="3.90.226.10">
    <property type="entry name" value="2-enoyl-CoA Hydratase, Chain A, domain 1"/>
    <property type="match status" value="2"/>
</dbReference>
<evidence type="ECO:0000256" key="9">
    <source>
        <dbReference type="ARBA" id="ARBA00052347"/>
    </source>
</evidence>
<dbReference type="InterPro" id="IPR005198">
    <property type="entry name" value="Glyco_hydro_76"/>
</dbReference>
<evidence type="ECO:0000259" key="12">
    <source>
        <dbReference type="PROSITE" id="PS50989"/>
    </source>
</evidence>
<dbReference type="FunFam" id="3.90.226.10:FF:000007">
    <property type="entry name" value="Methylcrotonoyl-CoA carboxylase subunit beta"/>
    <property type="match status" value="1"/>
</dbReference>
<evidence type="ECO:0000256" key="6">
    <source>
        <dbReference type="ARBA" id="ARBA00026116"/>
    </source>
</evidence>
<dbReference type="OrthoDB" id="439921at2759"/>
<reference evidence="13" key="1">
    <citation type="journal article" date="2020" name="Stud. Mycol.">
        <title>101 Dothideomycetes genomes: a test case for predicting lifestyles and emergence of pathogens.</title>
        <authorList>
            <person name="Haridas S."/>
            <person name="Albert R."/>
            <person name="Binder M."/>
            <person name="Bloem J."/>
            <person name="Labutti K."/>
            <person name="Salamov A."/>
            <person name="Andreopoulos B."/>
            <person name="Baker S."/>
            <person name="Barry K."/>
            <person name="Bills G."/>
            <person name="Bluhm B."/>
            <person name="Cannon C."/>
            <person name="Castanera R."/>
            <person name="Culley D."/>
            <person name="Daum C."/>
            <person name="Ezra D."/>
            <person name="Gonzalez J."/>
            <person name="Henrissat B."/>
            <person name="Kuo A."/>
            <person name="Liang C."/>
            <person name="Lipzen A."/>
            <person name="Lutzoni F."/>
            <person name="Magnuson J."/>
            <person name="Mondo S."/>
            <person name="Nolan M."/>
            <person name="Ohm R."/>
            <person name="Pangilinan J."/>
            <person name="Park H.-J."/>
            <person name="Ramirez L."/>
            <person name="Alfaro M."/>
            <person name="Sun H."/>
            <person name="Tritt A."/>
            <person name="Yoshinaga Y."/>
            <person name="Zwiers L.-H."/>
            <person name="Turgeon B."/>
            <person name="Goodwin S."/>
            <person name="Spatafora J."/>
            <person name="Crous P."/>
            <person name="Grigoriev I."/>
        </authorList>
    </citation>
    <scope>NUCLEOTIDE SEQUENCE</scope>
    <source>
        <strain evidence="13">CBS 119687</strain>
    </source>
</reference>
<feature type="domain" description="CoA carboxyltransferase N-terminal" evidence="11">
    <location>
        <begin position="89"/>
        <end position="346"/>
    </location>
</feature>